<comment type="caution">
    <text evidence="2">The sequence shown here is derived from an EMBL/GenBank/DDBJ whole genome shotgun (WGS) entry which is preliminary data.</text>
</comment>
<name>A0A813HLW0_POLGL</name>
<dbReference type="Gene3D" id="2.130.10.10">
    <property type="entry name" value="YVTN repeat-like/Quinoprotein amine dehydrogenase"/>
    <property type="match status" value="1"/>
</dbReference>
<protein>
    <submittedName>
        <fullName evidence="2">Uncharacterized protein</fullName>
    </submittedName>
</protein>
<evidence type="ECO:0000313" key="3">
    <source>
        <dbReference type="Proteomes" id="UP000654075"/>
    </source>
</evidence>
<feature type="region of interest" description="Disordered" evidence="1">
    <location>
        <begin position="285"/>
        <end position="327"/>
    </location>
</feature>
<feature type="compositionally biased region" description="Acidic residues" evidence="1">
    <location>
        <begin position="287"/>
        <end position="301"/>
    </location>
</feature>
<feature type="compositionally biased region" description="Low complexity" evidence="1">
    <location>
        <begin position="51"/>
        <end position="63"/>
    </location>
</feature>
<organism evidence="2 3">
    <name type="scientific">Polarella glacialis</name>
    <name type="common">Dinoflagellate</name>
    <dbReference type="NCBI Taxonomy" id="89957"/>
    <lineage>
        <taxon>Eukaryota</taxon>
        <taxon>Sar</taxon>
        <taxon>Alveolata</taxon>
        <taxon>Dinophyceae</taxon>
        <taxon>Suessiales</taxon>
        <taxon>Suessiaceae</taxon>
        <taxon>Polarella</taxon>
    </lineage>
</organism>
<dbReference type="AlphaFoldDB" id="A0A813HLW0"/>
<dbReference type="Proteomes" id="UP000654075">
    <property type="component" value="Unassembled WGS sequence"/>
</dbReference>
<dbReference type="InterPro" id="IPR015943">
    <property type="entry name" value="WD40/YVTN_repeat-like_dom_sf"/>
</dbReference>
<gene>
    <name evidence="2" type="ORF">PGLA1383_LOCUS54609</name>
</gene>
<feature type="region of interest" description="Disordered" evidence="1">
    <location>
        <begin position="22"/>
        <end position="66"/>
    </location>
</feature>
<dbReference type="EMBL" id="CAJNNV010032306">
    <property type="protein sequence ID" value="CAE8639583.1"/>
    <property type="molecule type" value="Genomic_DNA"/>
</dbReference>
<evidence type="ECO:0000256" key="1">
    <source>
        <dbReference type="SAM" id="MobiDB-lite"/>
    </source>
</evidence>
<proteinExistence type="predicted"/>
<accession>A0A813HLW0</accession>
<dbReference type="OrthoDB" id="435328at2759"/>
<reference evidence="2" key="1">
    <citation type="submission" date="2021-02" db="EMBL/GenBank/DDBJ databases">
        <authorList>
            <person name="Dougan E. K."/>
            <person name="Rhodes N."/>
            <person name="Thang M."/>
            <person name="Chan C."/>
        </authorList>
    </citation>
    <scope>NUCLEOTIDE SEQUENCE</scope>
</reference>
<keyword evidence="3" id="KW-1185">Reference proteome</keyword>
<sequence>MSFVPQELDLTEMGLAGLAGQAQPFRRQEASSSELQGAVGQLKRQLKRQETPTTPMSEPSTAPCTPTLGYHMPGSMAGEMSDWEEDHSFCRQMSIAEEPETLYEEQQDKLERMLAEVKDLYKQKYGHEVDEEEKSGSEFDQDGTLWIETKGTGIPTDSRQEKLEQMLAEVKDLYKQKFGKDVDEDSADVCEYDQDGTLWIETKGTGIPTDSRQEKLEQMLTEVKGLYKQAYIKDVDEVFAHGYEYDEDDTLWIETKGTGIPTDSRQEKLKQMLAEVKGLYKQKYGEDVDEDSADGSEDDQDGTLWIEAKGTGTPTDSRPEKPEQMLAEVTGLYKQECGHDVDEEEKDGDYDEDGTLWIWTVGSGISAA</sequence>
<evidence type="ECO:0000313" key="2">
    <source>
        <dbReference type="EMBL" id="CAE8639583.1"/>
    </source>
</evidence>